<organism evidence="3 4">
    <name type="scientific">Chondromyces crocatus</name>
    <dbReference type="NCBI Taxonomy" id="52"/>
    <lineage>
        <taxon>Bacteria</taxon>
        <taxon>Pseudomonadati</taxon>
        <taxon>Myxococcota</taxon>
        <taxon>Polyangia</taxon>
        <taxon>Polyangiales</taxon>
        <taxon>Polyangiaceae</taxon>
        <taxon>Chondromyces</taxon>
    </lineage>
</organism>
<proteinExistence type="predicted"/>
<name>A0A0K1EAB1_CHOCO</name>
<dbReference type="PROSITE" id="PS51977">
    <property type="entry name" value="WGR"/>
    <property type="match status" value="1"/>
</dbReference>
<dbReference type="KEGG" id="ccro:CMC5_017430"/>
<dbReference type="STRING" id="52.CMC5_017430"/>
<evidence type="ECO:0000256" key="1">
    <source>
        <dbReference type="SAM" id="MobiDB-lite"/>
    </source>
</evidence>
<dbReference type="Pfam" id="PF05406">
    <property type="entry name" value="WGR"/>
    <property type="match status" value="1"/>
</dbReference>
<dbReference type="EMBL" id="CP012159">
    <property type="protein sequence ID" value="AKT37602.1"/>
    <property type="molecule type" value="Genomic_DNA"/>
</dbReference>
<dbReference type="OrthoDB" id="8859114at2"/>
<evidence type="ECO:0000259" key="2">
    <source>
        <dbReference type="PROSITE" id="PS51977"/>
    </source>
</evidence>
<dbReference type="Gene3D" id="2.20.140.10">
    <property type="entry name" value="WGR domain"/>
    <property type="match status" value="1"/>
</dbReference>
<protein>
    <recommendedName>
        <fullName evidence="2">WGR domain-containing protein</fullName>
    </recommendedName>
</protein>
<evidence type="ECO:0000313" key="3">
    <source>
        <dbReference type="EMBL" id="AKT37602.1"/>
    </source>
</evidence>
<dbReference type="RefSeq" id="WP_050429949.1">
    <property type="nucleotide sequence ID" value="NZ_CP012159.1"/>
</dbReference>
<accession>A0A0K1EAB1</accession>
<dbReference type="Proteomes" id="UP000067626">
    <property type="component" value="Chromosome"/>
</dbReference>
<gene>
    <name evidence="3" type="ORF">CMC5_017430</name>
</gene>
<dbReference type="SMART" id="SM00773">
    <property type="entry name" value="WGR"/>
    <property type="match status" value="1"/>
</dbReference>
<dbReference type="InterPro" id="IPR036930">
    <property type="entry name" value="WGR_dom_sf"/>
</dbReference>
<dbReference type="AlphaFoldDB" id="A0A0K1EAB1"/>
<dbReference type="CDD" id="cd07996">
    <property type="entry name" value="WGR_MMR_like"/>
    <property type="match status" value="1"/>
</dbReference>
<dbReference type="InterPro" id="IPR049809">
    <property type="entry name" value="YehF/YfeS-like_WGR"/>
</dbReference>
<dbReference type="InterPro" id="IPR008893">
    <property type="entry name" value="WGR_domain"/>
</dbReference>
<feature type="region of interest" description="Disordered" evidence="1">
    <location>
        <begin position="726"/>
        <end position="754"/>
    </location>
</feature>
<feature type="domain" description="WGR" evidence="2">
    <location>
        <begin position="1"/>
        <end position="77"/>
    </location>
</feature>
<keyword evidence="4" id="KW-1185">Reference proteome</keyword>
<evidence type="ECO:0000313" key="4">
    <source>
        <dbReference type="Proteomes" id="UP000067626"/>
    </source>
</evidence>
<dbReference type="SUPFAM" id="SSF142921">
    <property type="entry name" value="WGR domain-like"/>
    <property type="match status" value="1"/>
</dbReference>
<reference evidence="3 4" key="1">
    <citation type="submission" date="2015-07" db="EMBL/GenBank/DDBJ databases">
        <title>Genome analysis of myxobacterium Chondromyces crocatus Cm c5 reveals a high potential for natural compound synthesis and the genetic basis for the loss of fruiting body formation.</title>
        <authorList>
            <person name="Zaburannyi N."/>
            <person name="Bunk B."/>
            <person name="Maier J."/>
            <person name="Overmann J."/>
            <person name="Mueller R."/>
        </authorList>
    </citation>
    <scope>NUCLEOTIDE SEQUENCE [LARGE SCALE GENOMIC DNA]</scope>
    <source>
        <strain evidence="3 4">Cm c5</strain>
    </source>
</reference>
<sequence length="897" mass="98928">MGRYECSEAGASKFWEIRVEGTTLTTRYGRIGAKGTSSEKSFGSEDEAQEAAAKLIREKTGKGYALVGEATAEPDAGAGAKKAAGGAAKKPRGVATTLPPFDGVEPKVLQAVASKVQKKADADSYKVSQMLSEGSGVAYGRIGALAWHLVQHGALAAERHYGVLSYLSESASREADPVVVAELCTRLPEAFQPLMKRGYTVMTLLDAYPLDLDRLLVRTYHRDPEAFRSRFDRMKPNIQRAIRFIQGRCGEPVAPEEAADVLDQLARGQASGYGLLTNNDVPVVHEGNLVEHRLQSFENLDHLAERFGTREAWIQALLKYARTGSWTQLRSMWLALQHAPIEELGTLIAGRDANTSSDELQRLPDLLLKDRADTAEALVDAALAIPDDLRQPERGREVRELMLLCAFRKYQAEGREVPVTLDEKLEFKSFPSYSYKPINDLGVTALHGLPRERVVAMAERLLASEFREYLTAAPLAAHFDAGLFERLLAISVQRDNIPHGILARCGAQALPSLVQRLEEAAQNKKRGWHRLVLSCMAEMAEQGQPVAPEYEALVTFDREGGEDLGYTDSAREAMLGRIVRALPLERRVPLVMDRVRSEKYPVRPMAHLDKDAPSEAWNEAALRLIELRNSVKSGDLRTIYEAVGDVLVDALEPNMPQSGGDANLLSTLRNGLPHQQFQRLEKALAGAKETEHQALLRLTKEAQGASRLRTYVLQRVWSHNEDRGYTARPGSLTVSGGKAPGLDEASVPRDGKGEPHKHLFTLDLDDLPELRTNWPGARAVAYFCPEPERGERYDEAIWVPIPMDAEVKAVDGDPIAVVALDVPTDLFRRSKEPSVAMLRKMIFNAAGHVLGEPLWIQEEEGGDGAWVMQVNESLSEANTGDAGSLYVYTRGTTFQCH</sequence>